<proteinExistence type="predicted"/>
<keyword evidence="1" id="KW-0378">Hydrolase</keyword>
<dbReference type="GO" id="GO:0008270">
    <property type="term" value="F:zinc ion binding"/>
    <property type="evidence" value="ECO:0007669"/>
    <property type="project" value="UniProtKB-KW"/>
</dbReference>
<dbReference type="GO" id="GO:0016787">
    <property type="term" value="F:hydrolase activity"/>
    <property type="evidence" value="ECO:0007669"/>
    <property type="project" value="UniProtKB-KW"/>
</dbReference>
<evidence type="ECO:0000313" key="7">
    <source>
        <dbReference type="EMBL" id="PWK52964.1"/>
    </source>
</evidence>
<dbReference type="Pfam" id="PF00271">
    <property type="entry name" value="Helicase_C"/>
    <property type="match status" value="1"/>
</dbReference>
<feature type="domain" description="Helicase C-terminal" evidence="6">
    <location>
        <begin position="880"/>
        <end position="1037"/>
    </location>
</feature>
<evidence type="ECO:0000256" key="2">
    <source>
        <dbReference type="ARBA" id="ARBA00022806"/>
    </source>
</evidence>
<dbReference type="GO" id="GO:0004674">
    <property type="term" value="F:protein serine/threonine kinase activity"/>
    <property type="evidence" value="ECO:0007669"/>
    <property type="project" value="UniProtKB-KW"/>
</dbReference>
<dbReference type="CDD" id="cd18012">
    <property type="entry name" value="DEXQc_arch_SWI2_SNF2"/>
    <property type="match status" value="1"/>
</dbReference>
<dbReference type="InterPro" id="IPR000330">
    <property type="entry name" value="SNF2_N"/>
</dbReference>
<dbReference type="GO" id="GO:0004386">
    <property type="term" value="F:helicase activity"/>
    <property type="evidence" value="ECO:0007669"/>
    <property type="project" value="UniProtKB-KW"/>
</dbReference>
<dbReference type="EMBL" id="QGGU01000004">
    <property type="protein sequence ID" value="PWK52964.1"/>
    <property type="molecule type" value="Genomic_DNA"/>
</dbReference>
<sequence>MLVKPLAFKGPTNHLTDLFGEQQLFDGLQLLLKDRLSQWHFEQATNWVSAQINDGQTYQTEISWPLSAEGNHCSCSEQKNCVHMAALAIETKRQLHQIAYPHKDASDELTLWQQTKYWLLSQHHDPFPNMARHRLVYLLKHEADQFYISCYKAYLTQENRYLLKDKFDYQNLSFTKLPKFVSLLDQKILYLCQQSNLKFNKHSDRADLTEPNLFYLQNDALKDQSQENNIHDQILQLMLSSGRCFWKASSRPALKQSIINKVVDHNQADEHFSHSDIDLPGITPHHYFDISHNRVITLLEKTRHLTLDAQTIQPCLTVASFELDFPWRQKAPLSLNVGQISFQQNDLSFSYQQALDEEATLADTHKQQLAACLRTLESTATVSASHDLAVAEQFDIADRCLNLNTGQLAVWLVGLKQLGWTINIDRSFHLNKQKVDDWYLDVSRDQDWFELELGIKINGQSFNIMPYLVQQIRNGQINLNRIDDIDELTVQLDSGDQVVLEADRIKHILKTLAELFDKKPLTDKQTLRLPNSHISRLSQLEQQQQPLQWQGDHWLKQQAERINNARPNTIALPKQLNAELRHYQKEGVNWLQFLQQFQLGGILADDMGLGKTLQSLAHLLINYATHNTRAPTLIIAPTSLIANWQSEANKFTPSLKCMTFYGTERHRSLEEFSDHSLIITSYGVLQRDVQQLNKIEFDTIILDEAQAIKNAKTKLAKCCFSLWAKHRFCLTGTPIENHLGELWSLFNFLMPGFLGSEAQFNRLYKVPIEKEHNDAIQKTLVQRIRPFMLRRTKDKVAKELPPKTEFERLIEMDDQQADFYEAVRLSMAEDIQKAIQQQGVGKNQLRISNALLRLRQICCHPQLVKLSSSHSIEQSAKLSWLENALPEMIEEGRRILLFSSFTSMLDIIEQRLNDLSINTLKLTGKSTKRGELVSKFQQGKTSVFLISLKAGGSGLNLTAADTVIHYDPWWNPAAEEQASDRAYRIGQDKPVFVYKLITRGTVEERILKMQKNKHLLADKVLSHSMGDLQTITSQNWQSLFTPIE</sequence>
<feature type="domain" description="SWIM-type" evidence="4">
    <location>
        <begin position="58"/>
        <end position="92"/>
    </location>
</feature>
<reference evidence="7 8" key="1">
    <citation type="submission" date="2018-05" db="EMBL/GenBank/DDBJ databases">
        <title>Genomic Encyclopedia of Type Strains, Phase IV (KMG-IV): sequencing the most valuable type-strain genomes for metagenomic binning, comparative biology and taxonomic classification.</title>
        <authorList>
            <person name="Goeker M."/>
        </authorList>
    </citation>
    <scope>NUCLEOTIDE SEQUENCE [LARGE SCALE GENOMIC DNA]</scope>
    <source>
        <strain evidence="7 8">DSM 25350</strain>
    </source>
</reference>
<protein>
    <submittedName>
        <fullName evidence="7">Non-specific serine/threonine protein kinase</fullName>
    </submittedName>
</protein>
<keyword evidence="7" id="KW-0723">Serine/threonine-protein kinase</keyword>
<evidence type="ECO:0000259" key="5">
    <source>
        <dbReference type="PROSITE" id="PS51192"/>
    </source>
</evidence>
<keyword evidence="3" id="KW-0863">Zinc-finger</keyword>
<dbReference type="SMART" id="SM00490">
    <property type="entry name" value="HELICc"/>
    <property type="match status" value="1"/>
</dbReference>
<dbReference type="Proteomes" id="UP000245790">
    <property type="component" value="Unassembled WGS sequence"/>
</dbReference>
<accession>A0A316FW03</accession>
<dbReference type="PROSITE" id="PS50966">
    <property type="entry name" value="ZF_SWIM"/>
    <property type="match status" value="1"/>
</dbReference>
<dbReference type="InterPro" id="IPR038718">
    <property type="entry name" value="SNF2-like_sf"/>
</dbReference>
<feature type="domain" description="Helicase ATP-binding" evidence="5">
    <location>
        <begin position="592"/>
        <end position="752"/>
    </location>
</feature>
<dbReference type="SMART" id="SM00487">
    <property type="entry name" value="DEXDc"/>
    <property type="match status" value="1"/>
</dbReference>
<dbReference type="InterPro" id="IPR014001">
    <property type="entry name" value="Helicase_ATP-bd"/>
</dbReference>
<dbReference type="Gene3D" id="3.40.50.300">
    <property type="entry name" value="P-loop containing nucleotide triphosphate hydrolases"/>
    <property type="match status" value="1"/>
</dbReference>
<dbReference type="InterPro" id="IPR027417">
    <property type="entry name" value="P-loop_NTPase"/>
</dbReference>
<dbReference type="InterPro" id="IPR049730">
    <property type="entry name" value="SNF2/RAD54-like_C"/>
</dbReference>
<dbReference type="PROSITE" id="PS51192">
    <property type="entry name" value="HELICASE_ATP_BIND_1"/>
    <property type="match status" value="1"/>
</dbReference>
<dbReference type="Gene3D" id="3.40.50.10810">
    <property type="entry name" value="Tandem AAA-ATPase domain"/>
    <property type="match status" value="1"/>
</dbReference>
<keyword evidence="2" id="KW-0067">ATP-binding</keyword>
<evidence type="ECO:0000256" key="3">
    <source>
        <dbReference type="PROSITE-ProRule" id="PRU00325"/>
    </source>
</evidence>
<dbReference type="CDD" id="cd18793">
    <property type="entry name" value="SF2_C_SNF"/>
    <property type="match status" value="1"/>
</dbReference>
<keyword evidence="7" id="KW-0418">Kinase</keyword>
<evidence type="ECO:0000313" key="8">
    <source>
        <dbReference type="Proteomes" id="UP000245790"/>
    </source>
</evidence>
<keyword evidence="2" id="KW-0547">Nucleotide-binding</keyword>
<keyword evidence="8" id="KW-1185">Reference proteome</keyword>
<dbReference type="PANTHER" id="PTHR10799">
    <property type="entry name" value="SNF2/RAD54 HELICASE FAMILY"/>
    <property type="match status" value="1"/>
</dbReference>
<dbReference type="AlphaFoldDB" id="A0A316FW03"/>
<keyword evidence="2" id="KW-0347">Helicase</keyword>
<dbReference type="InterPro" id="IPR007527">
    <property type="entry name" value="Znf_SWIM"/>
</dbReference>
<evidence type="ECO:0000259" key="6">
    <source>
        <dbReference type="PROSITE" id="PS51194"/>
    </source>
</evidence>
<dbReference type="SUPFAM" id="SSF52540">
    <property type="entry name" value="P-loop containing nucleoside triphosphate hydrolases"/>
    <property type="match status" value="2"/>
</dbReference>
<keyword evidence="3" id="KW-0479">Metal-binding</keyword>
<gene>
    <name evidence="7" type="ORF">C8D97_104182</name>
</gene>
<evidence type="ECO:0000256" key="1">
    <source>
        <dbReference type="ARBA" id="ARBA00022801"/>
    </source>
</evidence>
<evidence type="ECO:0000259" key="4">
    <source>
        <dbReference type="PROSITE" id="PS50966"/>
    </source>
</evidence>
<organism evidence="7 8">
    <name type="scientific">Pleionea mediterranea</name>
    <dbReference type="NCBI Taxonomy" id="523701"/>
    <lineage>
        <taxon>Bacteria</taxon>
        <taxon>Pseudomonadati</taxon>
        <taxon>Pseudomonadota</taxon>
        <taxon>Gammaproteobacteria</taxon>
        <taxon>Oceanospirillales</taxon>
        <taxon>Pleioneaceae</taxon>
        <taxon>Pleionea</taxon>
    </lineage>
</organism>
<keyword evidence="7" id="KW-0808">Transferase</keyword>
<dbReference type="InterPro" id="IPR001650">
    <property type="entry name" value="Helicase_C-like"/>
</dbReference>
<dbReference type="GO" id="GO:0005524">
    <property type="term" value="F:ATP binding"/>
    <property type="evidence" value="ECO:0007669"/>
    <property type="project" value="InterPro"/>
</dbReference>
<keyword evidence="3" id="KW-0862">Zinc</keyword>
<dbReference type="OrthoDB" id="9760715at2"/>
<name>A0A316FW03_9GAMM</name>
<comment type="caution">
    <text evidence="7">The sequence shown here is derived from an EMBL/GenBank/DDBJ whole genome shotgun (WGS) entry which is preliminary data.</text>
</comment>
<dbReference type="RefSeq" id="WP_109762937.1">
    <property type="nucleotide sequence ID" value="NZ_QGGU01000004.1"/>
</dbReference>
<dbReference type="PROSITE" id="PS51194">
    <property type="entry name" value="HELICASE_CTER"/>
    <property type="match status" value="1"/>
</dbReference>
<dbReference type="Pfam" id="PF00176">
    <property type="entry name" value="SNF2-rel_dom"/>
    <property type="match status" value="1"/>
</dbReference>